<reference evidence="1 2" key="1">
    <citation type="submission" date="2019-03" db="EMBL/GenBank/DDBJ databases">
        <title>Metabolic potential of uncultured bacteria and archaea associated with petroleum seepage in deep-sea sediments.</title>
        <authorList>
            <person name="Dong X."/>
            <person name="Hubert C."/>
        </authorList>
    </citation>
    <scope>NUCLEOTIDE SEQUENCE [LARGE SCALE GENOMIC DNA]</scope>
    <source>
        <strain evidence="1">E29_bin36</strain>
    </source>
</reference>
<protein>
    <submittedName>
        <fullName evidence="1">Uncharacterized protein</fullName>
    </submittedName>
</protein>
<gene>
    <name evidence="1" type="ORF">E3J38_09835</name>
</gene>
<name>A0A523XDZ8_UNCT6</name>
<accession>A0A523XDZ8</accession>
<dbReference type="Gene3D" id="3.40.50.300">
    <property type="entry name" value="P-loop containing nucleotide triphosphate hydrolases"/>
    <property type="match status" value="1"/>
</dbReference>
<dbReference type="EMBL" id="SOIP01000565">
    <property type="protein sequence ID" value="TET77501.1"/>
    <property type="molecule type" value="Genomic_DNA"/>
</dbReference>
<proteinExistence type="predicted"/>
<comment type="caution">
    <text evidence="1">The sequence shown here is derived from an EMBL/GenBank/DDBJ whole genome shotgun (WGS) entry which is preliminary data.</text>
</comment>
<evidence type="ECO:0000313" key="2">
    <source>
        <dbReference type="Proteomes" id="UP000315534"/>
    </source>
</evidence>
<sequence>MTKKSKSSRRDTPKDIVLFTGQSGIKIERCLRKIKGERPDSEVEVIKLEEAMIERYKEKFPNSKDYDDRTIVDRVLALPPLAQGRLWEQSLSLVKKRLGSKASAKKLFLVSFHACFYHTRNREFLSPVGLTMLKTLANRTKLLIVLVDDCYDIYKRLLDEKEMFHKEVMHRDLNPHDAMVRSIWNLLTVLSWREIEIAFSRKLAEMLSVQFFIVPVKHPVFMIERLVFVPLDRLQIFYLAHPITSVRRRTYARGMRFPYDLNAFAERMLQEDDSVVIFIPDTIDELRIECEQDGYYTPELSQGWDPPFDESEWLFVSLPQEVMNLKPLNPKDFPYQSDEEAKRTLSYAIGILAQKIEQQITSRDYGLIEQSKNGIIVFQPYWEGDVSGGALREAEYNSTLRDDRELKQTNRKMYVLEKLENLGKYRISQIFGQLEGSALREALSDEGKERLHGLKKEWLESKERVEQFFEGKWSAPEIRCEIQRVLPSAYEFDKAFLSYAEPSIHGSAAYETGQVLDAAWKKLLGNVRSLDPFTDYCGNPFKEYFLDFSAEFGTQVDKLVEAICQTDRRGGEGRKR</sequence>
<dbReference type="Proteomes" id="UP000315534">
    <property type="component" value="Unassembled WGS sequence"/>
</dbReference>
<evidence type="ECO:0000313" key="1">
    <source>
        <dbReference type="EMBL" id="TET77501.1"/>
    </source>
</evidence>
<dbReference type="AlphaFoldDB" id="A0A523XDZ8"/>
<organism evidence="1 2">
    <name type="scientific">candidate division TA06 bacterium</name>
    <dbReference type="NCBI Taxonomy" id="2250710"/>
    <lineage>
        <taxon>Bacteria</taxon>
        <taxon>Bacteria division TA06</taxon>
    </lineage>
</organism>
<dbReference type="InterPro" id="IPR027417">
    <property type="entry name" value="P-loop_NTPase"/>
</dbReference>